<dbReference type="Proteomes" id="UP000712281">
    <property type="component" value="Unassembled WGS sequence"/>
</dbReference>
<accession>A0A8S9G738</accession>
<sequence>MAERRQVEGFVRFHHLGEVRVKDTEVEVAVVIDTEVVDTKVDTEVVDMDVDTEMEVMMLWIL</sequence>
<reference evidence="1" key="1">
    <citation type="submission" date="2019-12" db="EMBL/GenBank/DDBJ databases">
        <title>Genome sequencing and annotation of Brassica cretica.</title>
        <authorList>
            <person name="Studholme D.J."/>
            <person name="Sarris P.F."/>
        </authorList>
    </citation>
    <scope>NUCLEOTIDE SEQUENCE</scope>
    <source>
        <strain evidence="1">PFS-001/15</strain>
        <tissue evidence="1">Leaf</tissue>
    </source>
</reference>
<comment type="caution">
    <text evidence="1">The sequence shown here is derived from an EMBL/GenBank/DDBJ whole genome shotgun (WGS) entry which is preliminary data.</text>
</comment>
<dbReference type="EMBL" id="QGKW02002005">
    <property type="protein sequence ID" value="KAF2540437.1"/>
    <property type="molecule type" value="Genomic_DNA"/>
</dbReference>
<protein>
    <submittedName>
        <fullName evidence="1">Uncharacterized protein</fullName>
    </submittedName>
</protein>
<proteinExistence type="predicted"/>
<organism evidence="1 2">
    <name type="scientific">Brassica cretica</name>
    <name type="common">Mustard</name>
    <dbReference type="NCBI Taxonomy" id="69181"/>
    <lineage>
        <taxon>Eukaryota</taxon>
        <taxon>Viridiplantae</taxon>
        <taxon>Streptophyta</taxon>
        <taxon>Embryophyta</taxon>
        <taxon>Tracheophyta</taxon>
        <taxon>Spermatophyta</taxon>
        <taxon>Magnoliopsida</taxon>
        <taxon>eudicotyledons</taxon>
        <taxon>Gunneridae</taxon>
        <taxon>Pentapetalae</taxon>
        <taxon>rosids</taxon>
        <taxon>malvids</taxon>
        <taxon>Brassicales</taxon>
        <taxon>Brassicaceae</taxon>
        <taxon>Brassiceae</taxon>
        <taxon>Brassica</taxon>
    </lineage>
</organism>
<evidence type="ECO:0000313" key="2">
    <source>
        <dbReference type="Proteomes" id="UP000712281"/>
    </source>
</evidence>
<name>A0A8S9G738_BRACR</name>
<dbReference type="AlphaFoldDB" id="A0A8S9G738"/>
<evidence type="ECO:0000313" key="1">
    <source>
        <dbReference type="EMBL" id="KAF2540437.1"/>
    </source>
</evidence>
<gene>
    <name evidence="1" type="ORF">F2Q68_00031222</name>
</gene>